<name>A0A5N5Q9M3_9AGAM</name>
<dbReference type="PANTHER" id="PTHR33481:SF1">
    <property type="entry name" value="ENDONUCLEASE_EXONUCLEASE_PHOSPHATASE DOMAIN-CONTAINING PROTEIN-RELATED"/>
    <property type="match status" value="1"/>
</dbReference>
<keyword evidence="3" id="KW-1185">Reference proteome</keyword>
<protein>
    <submittedName>
        <fullName evidence="2">RNA-directed DNA polymerase from transposon BS</fullName>
    </submittedName>
</protein>
<dbReference type="PROSITE" id="PS50878">
    <property type="entry name" value="RT_POL"/>
    <property type="match status" value="1"/>
</dbReference>
<keyword evidence="2" id="KW-0548">Nucleotidyltransferase</keyword>
<evidence type="ECO:0000313" key="3">
    <source>
        <dbReference type="Proteomes" id="UP000383932"/>
    </source>
</evidence>
<evidence type="ECO:0000259" key="1">
    <source>
        <dbReference type="PROSITE" id="PS50878"/>
    </source>
</evidence>
<dbReference type="EMBL" id="SSOP01000528">
    <property type="protein sequence ID" value="KAB5588203.1"/>
    <property type="molecule type" value="Genomic_DNA"/>
</dbReference>
<proteinExistence type="predicted"/>
<dbReference type="Proteomes" id="UP000383932">
    <property type="component" value="Unassembled WGS sequence"/>
</dbReference>
<dbReference type="Pfam" id="PF00078">
    <property type="entry name" value="RVT_1"/>
    <property type="match status" value="1"/>
</dbReference>
<keyword evidence="2" id="KW-0695">RNA-directed DNA polymerase</keyword>
<feature type="domain" description="Reverse transcriptase" evidence="1">
    <location>
        <begin position="207"/>
        <end position="463"/>
    </location>
</feature>
<sequence>MDPAALSEEIRSIEDLENLAQHLLDTMSEATGHSMETKTFIDKGQCAPWWNDNCSSACNKLIHTKSKSRPLAELKTLSTHLWFCIRHAKQSFFDDIICKAHQGEEATTTNSIWEINQWCLATSNGQKAALFHLTFFPHIPCSPPATLLDTFPQRPLFMLPPILESEIADSLTLCHNHSALGVFGTNYLLLKWAFKAHPALFVCLYNSCIHLRYHPMCLHNALISPIPKPNRYDMASPKSYQPIILLETLSKLLEKIVAKCITAMAGCLNLIPPDQFGGKEKSSCLDTGLAFIHDIQAAHSQKLFASAALLDISDYSGWLASYLTDRKACFWINGEIGEFFDLANHGVPQGSPLSPVFLSLFTAPLLYKLCSKGTNICAYINDIMILMTSTSQEGCISNLIHDIHDPTDALRDLGLLAKMSKTELIHFARTSHCMTKNLPVCLRDQAKDIVHPSKWVRWLGFFLDCHLNFKTHIEQLATWAKSMLGGMKMLGNTIRGLTVWNVHTLINACLMPILTYGFTLWFHGRNSKSLCKILQTVQNMACHWATGSFCTAPTAMIEHVISLPPIQSRIQKLCVNYALKLRHIPANSQVNAHLPPAFDSSRLDVAHPAPLSPINTTPTYTHPQVEFHVPYLMLPWEGVRHLGDQISSQLPQGLSKAGKEAYLTSLLTRISIHETDPQAVILFTDGSSIVKKGV</sequence>
<organism evidence="2 3">
    <name type="scientific">Ceratobasidium theobromae</name>
    <dbReference type="NCBI Taxonomy" id="1582974"/>
    <lineage>
        <taxon>Eukaryota</taxon>
        <taxon>Fungi</taxon>
        <taxon>Dikarya</taxon>
        <taxon>Basidiomycota</taxon>
        <taxon>Agaricomycotina</taxon>
        <taxon>Agaricomycetes</taxon>
        <taxon>Cantharellales</taxon>
        <taxon>Ceratobasidiaceae</taxon>
        <taxon>Ceratobasidium</taxon>
    </lineage>
</organism>
<evidence type="ECO:0000313" key="2">
    <source>
        <dbReference type="EMBL" id="KAB5588203.1"/>
    </source>
</evidence>
<dbReference type="PANTHER" id="PTHR33481">
    <property type="entry name" value="REVERSE TRANSCRIPTASE"/>
    <property type="match status" value="1"/>
</dbReference>
<dbReference type="OrthoDB" id="412006at2759"/>
<accession>A0A5N5Q9M3</accession>
<dbReference type="GO" id="GO:0003964">
    <property type="term" value="F:RNA-directed DNA polymerase activity"/>
    <property type="evidence" value="ECO:0007669"/>
    <property type="project" value="UniProtKB-KW"/>
</dbReference>
<dbReference type="AlphaFoldDB" id="A0A5N5Q9M3"/>
<comment type="caution">
    <text evidence="2">The sequence shown here is derived from an EMBL/GenBank/DDBJ whole genome shotgun (WGS) entry which is preliminary data.</text>
</comment>
<dbReference type="InterPro" id="IPR000477">
    <property type="entry name" value="RT_dom"/>
</dbReference>
<dbReference type="InterPro" id="IPR043502">
    <property type="entry name" value="DNA/RNA_pol_sf"/>
</dbReference>
<dbReference type="SUPFAM" id="SSF56672">
    <property type="entry name" value="DNA/RNA polymerases"/>
    <property type="match status" value="1"/>
</dbReference>
<gene>
    <name evidence="2" type="ORF">CTheo_8354</name>
</gene>
<keyword evidence="2" id="KW-0808">Transferase</keyword>
<reference evidence="2 3" key="1">
    <citation type="journal article" date="2019" name="Fungal Biol. Biotechnol.">
        <title>Draft genome sequence of fastidious pathogen Ceratobasidium theobromae, which causes vascular-streak dieback in Theobroma cacao.</title>
        <authorList>
            <person name="Ali S.S."/>
            <person name="Asman A."/>
            <person name="Shao J."/>
            <person name="Firmansyah A.P."/>
            <person name="Susilo A.W."/>
            <person name="Rosmana A."/>
            <person name="McMahon P."/>
            <person name="Junaid M."/>
            <person name="Guest D."/>
            <person name="Kheng T.Y."/>
            <person name="Meinhardt L.W."/>
            <person name="Bailey B.A."/>
        </authorList>
    </citation>
    <scope>NUCLEOTIDE SEQUENCE [LARGE SCALE GENOMIC DNA]</scope>
    <source>
        <strain evidence="2 3">CT2</strain>
    </source>
</reference>